<evidence type="ECO:0000256" key="3">
    <source>
        <dbReference type="ARBA" id="ARBA00022989"/>
    </source>
</evidence>
<evidence type="ECO:0000313" key="7">
    <source>
        <dbReference type="EMBL" id="QNN70139.1"/>
    </source>
</evidence>
<evidence type="ECO:0000256" key="6">
    <source>
        <dbReference type="SAM" id="Phobius"/>
    </source>
</evidence>
<dbReference type="AlphaFoldDB" id="A0A7G9SQL4"/>
<feature type="transmembrane region" description="Helical" evidence="6">
    <location>
        <begin position="68"/>
        <end position="87"/>
    </location>
</feature>
<dbReference type="InterPro" id="IPR019109">
    <property type="entry name" value="MamF_MmsF"/>
</dbReference>
<evidence type="ECO:0000256" key="1">
    <source>
        <dbReference type="ARBA" id="ARBA00004141"/>
    </source>
</evidence>
<feature type="transmembrane region" description="Helical" evidence="6">
    <location>
        <begin position="93"/>
        <end position="110"/>
    </location>
</feature>
<keyword evidence="3 6" id="KW-1133">Transmembrane helix</keyword>
<comment type="subcellular location">
    <subcellularLocation>
        <location evidence="1">Membrane</location>
        <topology evidence="1">Multi-pass membrane protein</topology>
    </subcellularLocation>
</comment>
<evidence type="ECO:0000256" key="4">
    <source>
        <dbReference type="ARBA" id="ARBA00023136"/>
    </source>
</evidence>
<keyword evidence="4 6" id="KW-0472">Membrane</keyword>
<evidence type="ECO:0000313" key="8">
    <source>
        <dbReference type="Proteomes" id="UP000515804"/>
    </source>
</evidence>
<keyword evidence="8" id="KW-1185">Reference proteome</keyword>
<dbReference type="Pfam" id="PF09685">
    <property type="entry name" value="MamF_MmsF"/>
    <property type="match status" value="1"/>
</dbReference>
<dbReference type="EMBL" id="CP060719">
    <property type="protein sequence ID" value="QNN70139.1"/>
    <property type="molecule type" value="Genomic_DNA"/>
</dbReference>
<gene>
    <name evidence="7" type="ORF">H9L16_00310</name>
</gene>
<feature type="region of interest" description="Disordered" evidence="5">
    <location>
        <begin position="1"/>
        <end position="20"/>
    </location>
</feature>
<sequence>MEHNDATAVPPPPPPSSAASQEDRTLALITHLSGIVLGFIVPLVIWLVNKDKADKGFLNDQAKEALNFQITLLIVYVIGIVLTVILIGALINLAAWVACIILSIMAGLKANEGVAYRYPFALRLIK</sequence>
<feature type="transmembrane region" description="Helical" evidence="6">
    <location>
        <begin position="26"/>
        <end position="48"/>
    </location>
</feature>
<keyword evidence="2 6" id="KW-0812">Transmembrane</keyword>
<dbReference type="Proteomes" id="UP000515804">
    <property type="component" value="Chromosome"/>
</dbReference>
<name>A0A7G9SQL4_9GAMM</name>
<reference evidence="7 8" key="1">
    <citation type="submission" date="2020-08" db="EMBL/GenBank/DDBJ databases">
        <title>Genome sequence of Thermomonas carbonis KCTC 42013T.</title>
        <authorList>
            <person name="Hyun D.-W."/>
            <person name="Bae J.-W."/>
        </authorList>
    </citation>
    <scope>NUCLEOTIDE SEQUENCE [LARGE SCALE GENOMIC DNA]</scope>
    <source>
        <strain evidence="7 8">KCTC 42013</strain>
    </source>
</reference>
<accession>A0A7G9SQL4</accession>
<dbReference type="KEGG" id="tcn:H9L16_00310"/>
<proteinExistence type="predicted"/>
<evidence type="ECO:0000256" key="2">
    <source>
        <dbReference type="ARBA" id="ARBA00022692"/>
    </source>
</evidence>
<protein>
    <submittedName>
        <fullName evidence="7">DUF4870 domain-containing protein</fullName>
    </submittedName>
</protein>
<organism evidence="7 8">
    <name type="scientific">Thermomonas carbonis</name>
    <dbReference type="NCBI Taxonomy" id="1463158"/>
    <lineage>
        <taxon>Bacteria</taxon>
        <taxon>Pseudomonadati</taxon>
        <taxon>Pseudomonadota</taxon>
        <taxon>Gammaproteobacteria</taxon>
        <taxon>Lysobacterales</taxon>
        <taxon>Lysobacteraceae</taxon>
        <taxon>Thermomonas</taxon>
    </lineage>
</organism>
<dbReference type="RefSeq" id="WP_187552656.1">
    <property type="nucleotide sequence ID" value="NZ_BMZL01000001.1"/>
</dbReference>
<evidence type="ECO:0000256" key="5">
    <source>
        <dbReference type="SAM" id="MobiDB-lite"/>
    </source>
</evidence>